<name>A0A7J6DNW0_CANSA</name>
<protein>
    <submittedName>
        <fullName evidence="1">Uncharacterized protein</fullName>
    </submittedName>
</protein>
<dbReference type="Proteomes" id="UP000525078">
    <property type="component" value="Unassembled WGS sequence"/>
</dbReference>
<reference evidence="1 2" key="1">
    <citation type="journal article" date="2020" name="bioRxiv">
        <title>Sequence and annotation of 42 cannabis genomes reveals extensive copy number variation in cannabinoid synthesis and pathogen resistance genes.</title>
        <authorList>
            <person name="Mckernan K.J."/>
            <person name="Helbert Y."/>
            <person name="Kane L.T."/>
            <person name="Ebling H."/>
            <person name="Zhang L."/>
            <person name="Liu B."/>
            <person name="Eaton Z."/>
            <person name="Mclaughlin S."/>
            <person name="Kingan S."/>
            <person name="Baybayan P."/>
            <person name="Concepcion G."/>
            <person name="Jordan M."/>
            <person name="Riva A."/>
            <person name="Barbazuk W."/>
            <person name="Harkins T."/>
        </authorList>
    </citation>
    <scope>NUCLEOTIDE SEQUENCE [LARGE SCALE GENOMIC DNA]</scope>
    <source>
        <strain evidence="2">cv. Jamaican Lion 4</strain>
        <tissue evidence="1">Leaf</tissue>
    </source>
</reference>
<evidence type="ECO:0000313" key="2">
    <source>
        <dbReference type="Proteomes" id="UP000525078"/>
    </source>
</evidence>
<evidence type="ECO:0000313" key="1">
    <source>
        <dbReference type="EMBL" id="KAF4347785.1"/>
    </source>
</evidence>
<comment type="caution">
    <text evidence="1">The sequence shown here is derived from an EMBL/GenBank/DDBJ whole genome shotgun (WGS) entry which is preliminary data.</text>
</comment>
<dbReference type="EMBL" id="JAATIP010000646">
    <property type="protein sequence ID" value="KAF4347785.1"/>
    <property type="molecule type" value="Genomic_DNA"/>
</dbReference>
<organism evidence="1 2">
    <name type="scientific">Cannabis sativa</name>
    <name type="common">Hemp</name>
    <name type="synonym">Marijuana</name>
    <dbReference type="NCBI Taxonomy" id="3483"/>
    <lineage>
        <taxon>Eukaryota</taxon>
        <taxon>Viridiplantae</taxon>
        <taxon>Streptophyta</taxon>
        <taxon>Embryophyta</taxon>
        <taxon>Tracheophyta</taxon>
        <taxon>Spermatophyta</taxon>
        <taxon>Magnoliopsida</taxon>
        <taxon>eudicotyledons</taxon>
        <taxon>Gunneridae</taxon>
        <taxon>Pentapetalae</taxon>
        <taxon>rosids</taxon>
        <taxon>fabids</taxon>
        <taxon>Rosales</taxon>
        <taxon>Cannabaceae</taxon>
        <taxon>Cannabis</taxon>
    </lineage>
</organism>
<gene>
    <name evidence="1" type="ORF">F8388_027358</name>
</gene>
<accession>A0A7J6DNW0</accession>
<dbReference type="AlphaFoldDB" id="A0A7J6DNW0"/>
<proteinExistence type="predicted"/>
<sequence>MKLPKQLSLSSEKCFSKPITYSPIA</sequence>